<keyword evidence="2" id="KW-0472">Membrane</keyword>
<dbReference type="SUPFAM" id="SSF56601">
    <property type="entry name" value="beta-lactamase/transpeptidase-like"/>
    <property type="match status" value="1"/>
</dbReference>
<dbReference type="Gene3D" id="3.40.710.10">
    <property type="entry name" value="DD-peptidase/beta-lactamase superfamily"/>
    <property type="match status" value="1"/>
</dbReference>
<evidence type="ECO:0000256" key="1">
    <source>
        <dbReference type="SAM" id="MobiDB-lite"/>
    </source>
</evidence>
<proteinExistence type="predicted"/>
<dbReference type="EMBL" id="JAAGWK010000016">
    <property type="protein sequence ID" value="NEL54771.1"/>
    <property type="molecule type" value="Genomic_DNA"/>
</dbReference>
<gene>
    <name evidence="3" type="ORF">G1H19_12235</name>
</gene>
<evidence type="ECO:0000313" key="3">
    <source>
        <dbReference type="EMBL" id="NEL54771.1"/>
    </source>
</evidence>
<reference evidence="3 4" key="1">
    <citation type="submission" date="2020-02" db="EMBL/GenBank/DDBJ databases">
        <title>The whole genome sequence of CPCC 205119.</title>
        <authorList>
            <person name="Jiang Z."/>
        </authorList>
    </citation>
    <scope>NUCLEOTIDE SEQUENCE [LARGE SCALE GENOMIC DNA]</scope>
    <source>
        <strain evidence="3 4">CPCC 205119</strain>
    </source>
</reference>
<comment type="caution">
    <text evidence="3">The sequence shown here is derived from an EMBL/GenBank/DDBJ whole genome shotgun (WGS) entry which is preliminary data.</text>
</comment>
<keyword evidence="2" id="KW-0812">Transmembrane</keyword>
<accession>A0A7K3WE49</accession>
<keyword evidence="4" id="KW-1185">Reference proteome</keyword>
<dbReference type="AlphaFoldDB" id="A0A7K3WE49"/>
<dbReference type="RefSeq" id="WP_152731139.1">
    <property type="nucleotide sequence ID" value="NZ_JAABOZ010000001.1"/>
</dbReference>
<dbReference type="InterPro" id="IPR012338">
    <property type="entry name" value="Beta-lactam/transpept-like"/>
</dbReference>
<keyword evidence="2" id="KW-1133">Transmembrane helix</keyword>
<feature type="region of interest" description="Disordered" evidence="1">
    <location>
        <begin position="54"/>
        <end position="77"/>
    </location>
</feature>
<evidence type="ECO:0000256" key="2">
    <source>
        <dbReference type="SAM" id="Phobius"/>
    </source>
</evidence>
<dbReference type="Proteomes" id="UP000470470">
    <property type="component" value="Unassembled WGS sequence"/>
</dbReference>
<evidence type="ECO:0000313" key="4">
    <source>
        <dbReference type="Proteomes" id="UP000470470"/>
    </source>
</evidence>
<organism evidence="3 4">
    <name type="scientific">Goekera deserti</name>
    <dbReference type="NCBI Taxonomy" id="2497753"/>
    <lineage>
        <taxon>Bacteria</taxon>
        <taxon>Bacillati</taxon>
        <taxon>Actinomycetota</taxon>
        <taxon>Actinomycetes</taxon>
        <taxon>Geodermatophilales</taxon>
        <taxon>Geodermatophilaceae</taxon>
        <taxon>Goekera</taxon>
    </lineage>
</organism>
<name>A0A7K3WE49_9ACTN</name>
<feature type="compositionally biased region" description="Pro residues" evidence="1">
    <location>
        <begin position="63"/>
        <end position="74"/>
    </location>
</feature>
<feature type="transmembrane region" description="Helical" evidence="2">
    <location>
        <begin position="9"/>
        <end position="27"/>
    </location>
</feature>
<sequence length="312" mass="31408">MTDRRHRPLHWWAAAGVVAVLVGALLMDSSRGPAPRPALDAELTALVSALEGEVGTADGDPDTPLPAPVPPLPSPEQLQSAQAGVDAAAAGAGGRISVVVTSAAGTLLSSGASEQVYTASLVKLLVVERLLALEQVGALVLDDSDRRLMAAAMTTSDDGAMSTLWDRHDGEALVLAAVAAYGLTGTAPPATPGQWGEAVTTAGDMATVLSGLPTRLAPDDAATLLGWMRAATPDGADGFDQTFGLLTGTGDGTGAKQGWMCCVDGTRQLHSVGVLADGTVVTLLGDFPSSTSWGASRAALDAAAAAVRTLPV</sequence>
<protein>
    <submittedName>
        <fullName evidence="3">LppW family protein</fullName>
    </submittedName>
</protein>